<dbReference type="GO" id="GO:0005886">
    <property type="term" value="C:plasma membrane"/>
    <property type="evidence" value="ECO:0007669"/>
    <property type="project" value="TreeGrafter"/>
</dbReference>
<dbReference type="Proteomes" id="UP000275846">
    <property type="component" value="Unassembled WGS sequence"/>
</dbReference>
<evidence type="ECO:0000313" key="6">
    <source>
        <dbReference type="WBParaSite" id="SSLN_0000674701-mRNA-1"/>
    </source>
</evidence>
<dbReference type="InterPro" id="IPR001806">
    <property type="entry name" value="Small_GTPase"/>
</dbReference>
<feature type="compositionally biased region" description="Polar residues" evidence="3">
    <location>
        <begin position="167"/>
        <end position="180"/>
    </location>
</feature>
<dbReference type="SMART" id="SM00173">
    <property type="entry name" value="RAS"/>
    <property type="match status" value="1"/>
</dbReference>
<keyword evidence="5" id="KW-1185">Reference proteome</keyword>
<proteinExistence type="inferred from homology"/>
<dbReference type="InterPro" id="IPR051641">
    <property type="entry name" value="RGK_GTP-binding_reg"/>
</dbReference>
<dbReference type="AlphaFoldDB" id="A0A183SQP3"/>
<feature type="compositionally biased region" description="Basic and acidic residues" evidence="3">
    <location>
        <begin position="208"/>
        <end position="226"/>
    </location>
</feature>
<gene>
    <name evidence="4" type="ORF">SSLN_LOCUS6541</name>
</gene>
<dbReference type="InterPro" id="IPR027417">
    <property type="entry name" value="P-loop_NTPase"/>
</dbReference>
<evidence type="ECO:0000313" key="5">
    <source>
        <dbReference type="Proteomes" id="UP000275846"/>
    </source>
</evidence>
<evidence type="ECO:0000313" key="4">
    <source>
        <dbReference type="EMBL" id="VDL92926.1"/>
    </source>
</evidence>
<name>A0A183SQP3_SCHSO</name>
<dbReference type="SUPFAM" id="SSF52540">
    <property type="entry name" value="P-loop containing nucleoside triphosphate hydrolases"/>
    <property type="match status" value="1"/>
</dbReference>
<evidence type="ECO:0000256" key="1">
    <source>
        <dbReference type="ARBA" id="ARBA00008846"/>
    </source>
</evidence>
<dbReference type="EMBL" id="UYSU01033734">
    <property type="protein sequence ID" value="VDL92926.1"/>
    <property type="molecule type" value="Genomic_DNA"/>
</dbReference>
<sequence>MQRDYEPLPTWQSASSGQNFLKPSDATETAVALSPYRQMRGCLRHQSHSLNHEMYPSPKNSYEDSYQSGNSCTQNNRSPSTCTPGQIPLAVTVCESDNQPREMTPTLSVLDDFDYFCSMSGATSNRYLSECATPVLNSASNDTKARRQWLKKLRSQSAIPMTKAAEATSSPNSHGETRNVQIEGRRTPRYNYQRAQTQDCSLHPNDMFVDKRPPIRRQRSAEKEAVASRNSSSTSLTKNTMTSSSPKQQPLTPHILPPLPLCTESPLGAAISQEALAADDPDLIEFKVQVVGSPGVGKTTICQRLTNLNKDDSDFDAGDDADDDVQNFSIRAMLGGNEFNNIEIQDYVDAFLVVYAIDDETTYEFARRVLLELGKSMAENSIPPAGFVLAANKLDLVRRREVNSEVQNYITCLRCTFHDGSNHVLKYFTPADARQFATAHNAKFLEISAALGHMIPELLLTVITHLCELDESKLGSRGVVNQPQHHATSTSSPSSPYTGVAGRRDLVGSTGVASKNSSGATTIASSSSAGGVYVPKTTSSKGSLAKFFRRHFSRSSTGFDGMD</sequence>
<feature type="region of interest" description="Disordered" evidence="3">
    <location>
        <begin position="480"/>
        <end position="532"/>
    </location>
</feature>
<feature type="compositionally biased region" description="Polar residues" evidence="3">
    <location>
        <begin position="58"/>
        <end position="82"/>
    </location>
</feature>
<dbReference type="GO" id="GO:0005246">
    <property type="term" value="F:calcium channel regulator activity"/>
    <property type="evidence" value="ECO:0007669"/>
    <property type="project" value="TreeGrafter"/>
</dbReference>
<feature type="region of interest" description="Disordered" evidence="3">
    <location>
        <begin position="55"/>
        <end position="82"/>
    </location>
</feature>
<protein>
    <submittedName>
        <fullName evidence="6">GTP-binding protein RAD</fullName>
    </submittedName>
</protein>
<dbReference type="PANTHER" id="PTHR45775:SF6">
    <property type="entry name" value="RAD, GEM_KIR FAMILY MEMBER 2, ISOFORM C"/>
    <property type="match status" value="1"/>
</dbReference>
<feature type="compositionally biased region" description="Low complexity" evidence="3">
    <location>
        <begin position="517"/>
        <end position="531"/>
    </location>
</feature>
<feature type="compositionally biased region" description="Polar residues" evidence="3">
    <location>
        <begin position="228"/>
        <end position="249"/>
    </location>
</feature>
<reference evidence="4 5" key="2">
    <citation type="submission" date="2018-11" db="EMBL/GenBank/DDBJ databases">
        <authorList>
            <consortium name="Pathogen Informatics"/>
        </authorList>
    </citation>
    <scope>NUCLEOTIDE SEQUENCE [LARGE SCALE GENOMIC DNA]</scope>
    <source>
        <strain evidence="4 5">NST_G2</strain>
    </source>
</reference>
<dbReference type="GO" id="GO:0003924">
    <property type="term" value="F:GTPase activity"/>
    <property type="evidence" value="ECO:0007669"/>
    <property type="project" value="InterPro"/>
</dbReference>
<dbReference type="Pfam" id="PF00071">
    <property type="entry name" value="Ras"/>
    <property type="match status" value="1"/>
</dbReference>
<evidence type="ECO:0000256" key="2">
    <source>
        <dbReference type="ARBA" id="ARBA00022553"/>
    </source>
</evidence>
<comment type="similarity">
    <text evidence="1">Belongs to the small GTPase superfamily. RGK family.</text>
</comment>
<dbReference type="STRING" id="70667.A0A183SQP3"/>
<organism evidence="6">
    <name type="scientific">Schistocephalus solidus</name>
    <name type="common">Tapeworm</name>
    <dbReference type="NCBI Taxonomy" id="70667"/>
    <lineage>
        <taxon>Eukaryota</taxon>
        <taxon>Metazoa</taxon>
        <taxon>Spiralia</taxon>
        <taxon>Lophotrochozoa</taxon>
        <taxon>Platyhelminthes</taxon>
        <taxon>Cestoda</taxon>
        <taxon>Eucestoda</taxon>
        <taxon>Diphyllobothriidea</taxon>
        <taxon>Diphyllobothriidae</taxon>
        <taxon>Schistocephalus</taxon>
    </lineage>
</organism>
<feature type="region of interest" description="Disordered" evidence="3">
    <location>
        <begin position="1"/>
        <end position="26"/>
    </location>
</feature>
<dbReference type="PRINTS" id="PR00449">
    <property type="entry name" value="RASTRNSFRMNG"/>
</dbReference>
<evidence type="ECO:0000256" key="3">
    <source>
        <dbReference type="SAM" id="MobiDB-lite"/>
    </source>
</evidence>
<dbReference type="OrthoDB" id="5239715at2759"/>
<feature type="compositionally biased region" description="Polar residues" evidence="3">
    <location>
        <begin position="10"/>
        <end position="21"/>
    </location>
</feature>
<accession>A0A183SQP3</accession>
<dbReference type="WBParaSite" id="SSLN_0000674701-mRNA-1">
    <property type="protein sequence ID" value="SSLN_0000674701-mRNA-1"/>
    <property type="gene ID" value="SSLN_0000674701"/>
</dbReference>
<reference evidence="6" key="1">
    <citation type="submission" date="2016-06" db="UniProtKB">
        <authorList>
            <consortium name="WormBaseParasite"/>
        </authorList>
    </citation>
    <scope>IDENTIFICATION</scope>
</reference>
<dbReference type="SMART" id="SM00175">
    <property type="entry name" value="RAB"/>
    <property type="match status" value="1"/>
</dbReference>
<keyword evidence="2" id="KW-0597">Phosphoprotein</keyword>
<dbReference type="PANTHER" id="PTHR45775">
    <property type="entry name" value="RAD, GEM/KIR FAMILY MEMBER 2, ISOFORM C"/>
    <property type="match status" value="1"/>
</dbReference>
<dbReference type="PROSITE" id="PS51419">
    <property type="entry name" value="RAB"/>
    <property type="match status" value="1"/>
</dbReference>
<feature type="region of interest" description="Disordered" evidence="3">
    <location>
        <begin position="203"/>
        <end position="252"/>
    </location>
</feature>
<feature type="region of interest" description="Disordered" evidence="3">
    <location>
        <begin position="157"/>
        <end position="190"/>
    </location>
</feature>
<dbReference type="GO" id="GO:0005525">
    <property type="term" value="F:GTP binding"/>
    <property type="evidence" value="ECO:0007669"/>
    <property type="project" value="InterPro"/>
</dbReference>
<dbReference type="Gene3D" id="3.40.50.300">
    <property type="entry name" value="P-loop containing nucleotide triphosphate hydrolases"/>
    <property type="match status" value="1"/>
</dbReference>